<name>D8M9V4_BLAHO</name>
<evidence type="ECO:0000313" key="2">
    <source>
        <dbReference type="Proteomes" id="UP000008312"/>
    </source>
</evidence>
<sequence length="288" mass="33578">MGNICFPKGISNKPDAFAACGTRTVATLFDQINDTNRIKLWREAFRIVDDVFLPKHCRIKYEAVKQIVFKNVEINYEAYPTFGVTLDWDAYGSLSEETKNSAIRLFLVLSEMNDMYFSPILPGMILMLMNYISEEEVYIIISSILENVDLYQKYLILNQRYEEAFIENLCTINRRFANSDNVHFSQLHPSLYGYILHAWMPAFFALSPSLDVNVRFFDAFVDRGFWLFAAFYVAYLNRYCRDLEYEMGTDDESNVSHVLEHIKTLSLDDVELLLADSIHLTFAFDRPR</sequence>
<dbReference type="EMBL" id="FN668689">
    <property type="protein sequence ID" value="CBK24843.2"/>
    <property type="molecule type" value="Genomic_DNA"/>
</dbReference>
<gene>
    <name evidence="1" type="ORF">GSBLH_T00004522001</name>
</gene>
<dbReference type="AlphaFoldDB" id="D8M9V4"/>
<reference evidence="1" key="1">
    <citation type="submission" date="2010-02" db="EMBL/GenBank/DDBJ databases">
        <title>Sequencing and annotation of the Blastocystis hominis genome.</title>
        <authorList>
            <person name="Wincker P."/>
        </authorList>
    </citation>
    <scope>NUCLEOTIDE SEQUENCE</scope>
    <source>
        <strain evidence="1">Singapore isolate B</strain>
    </source>
</reference>
<accession>D8M9V4</accession>
<proteinExistence type="predicted"/>
<dbReference type="Proteomes" id="UP000008312">
    <property type="component" value="Unassembled WGS sequence"/>
</dbReference>
<evidence type="ECO:0008006" key="3">
    <source>
        <dbReference type="Google" id="ProtNLM"/>
    </source>
</evidence>
<dbReference type="RefSeq" id="XP_012898891.1">
    <property type="nucleotide sequence ID" value="XM_013043437.1"/>
</dbReference>
<dbReference type="InParanoid" id="D8M9V4"/>
<protein>
    <recommendedName>
        <fullName evidence="3">Rab-GAP TBC domain-containing protein</fullName>
    </recommendedName>
</protein>
<dbReference type="GeneID" id="24921546"/>
<keyword evidence="2" id="KW-1185">Reference proteome</keyword>
<organism evidence="1">
    <name type="scientific">Blastocystis hominis</name>
    <dbReference type="NCBI Taxonomy" id="12968"/>
    <lineage>
        <taxon>Eukaryota</taxon>
        <taxon>Sar</taxon>
        <taxon>Stramenopiles</taxon>
        <taxon>Bigyra</taxon>
        <taxon>Opalozoa</taxon>
        <taxon>Opalinata</taxon>
        <taxon>Blastocystidae</taxon>
        <taxon>Blastocystis</taxon>
    </lineage>
</organism>
<evidence type="ECO:0000313" key="1">
    <source>
        <dbReference type="EMBL" id="CBK24843.2"/>
    </source>
</evidence>